<dbReference type="EMBL" id="MVGC01000348">
    <property type="protein sequence ID" value="RJE20008.1"/>
    <property type="molecule type" value="Genomic_DNA"/>
</dbReference>
<name>A0A3A2ZA47_9EURO</name>
<keyword evidence="2" id="KW-1185">Reference proteome</keyword>
<proteinExistence type="predicted"/>
<sequence>MNLSRILFFRVQGFTDINSIHWVTRPEKVNVQQCPFLITQCKRPGKEHRGREWEKAVSQLEDYFTI</sequence>
<reference evidence="2" key="1">
    <citation type="submission" date="2017-02" db="EMBL/GenBank/DDBJ databases">
        <authorList>
            <person name="Tafer H."/>
            <person name="Lopandic K."/>
        </authorList>
    </citation>
    <scope>NUCLEOTIDE SEQUENCE [LARGE SCALE GENOMIC DNA]</scope>
    <source>
        <strain evidence="2">CBS 366.77</strain>
    </source>
</reference>
<gene>
    <name evidence="1" type="ORF">PHISCL_07655</name>
</gene>
<organism evidence="1 2">
    <name type="scientific">Aspergillus sclerotialis</name>
    <dbReference type="NCBI Taxonomy" id="2070753"/>
    <lineage>
        <taxon>Eukaryota</taxon>
        <taxon>Fungi</taxon>
        <taxon>Dikarya</taxon>
        <taxon>Ascomycota</taxon>
        <taxon>Pezizomycotina</taxon>
        <taxon>Eurotiomycetes</taxon>
        <taxon>Eurotiomycetidae</taxon>
        <taxon>Eurotiales</taxon>
        <taxon>Aspergillaceae</taxon>
        <taxon>Aspergillus</taxon>
        <taxon>Aspergillus subgen. Polypaecilum</taxon>
    </lineage>
</organism>
<protein>
    <submittedName>
        <fullName evidence="1">Uncharacterized protein</fullName>
    </submittedName>
</protein>
<accession>A0A3A2ZA47</accession>
<comment type="caution">
    <text evidence="1">The sequence shown here is derived from an EMBL/GenBank/DDBJ whole genome shotgun (WGS) entry which is preliminary data.</text>
</comment>
<dbReference type="Proteomes" id="UP000266188">
    <property type="component" value="Unassembled WGS sequence"/>
</dbReference>
<evidence type="ECO:0000313" key="2">
    <source>
        <dbReference type="Proteomes" id="UP000266188"/>
    </source>
</evidence>
<evidence type="ECO:0000313" key="1">
    <source>
        <dbReference type="EMBL" id="RJE20008.1"/>
    </source>
</evidence>
<dbReference type="AlphaFoldDB" id="A0A3A2ZA47"/>